<dbReference type="AlphaFoldDB" id="A0A975BWH9"/>
<organism evidence="3 4">
    <name type="scientific">Desulfonema magnum</name>
    <dbReference type="NCBI Taxonomy" id="45655"/>
    <lineage>
        <taxon>Bacteria</taxon>
        <taxon>Pseudomonadati</taxon>
        <taxon>Thermodesulfobacteriota</taxon>
        <taxon>Desulfobacteria</taxon>
        <taxon>Desulfobacterales</taxon>
        <taxon>Desulfococcaceae</taxon>
        <taxon>Desulfonema</taxon>
    </lineage>
</organism>
<gene>
    <name evidence="3" type="ORF">dnm_091310</name>
</gene>
<keyword evidence="2" id="KW-0732">Signal</keyword>
<dbReference type="RefSeq" id="WP_207680153.1">
    <property type="nucleotide sequence ID" value="NZ_CP061800.1"/>
</dbReference>
<feature type="compositionally biased region" description="Acidic residues" evidence="1">
    <location>
        <begin position="196"/>
        <end position="215"/>
    </location>
</feature>
<protein>
    <recommendedName>
        <fullName evidence="5">DUF4825 domain-containing protein</fullName>
    </recommendedName>
</protein>
<dbReference type="Proteomes" id="UP000663722">
    <property type="component" value="Chromosome"/>
</dbReference>
<keyword evidence="4" id="KW-1185">Reference proteome</keyword>
<reference evidence="3" key="1">
    <citation type="journal article" date="2021" name="Microb. Physiol.">
        <title>Proteogenomic Insights into the Physiology of Marine, Sulfate-Reducing, Filamentous Desulfonema limicola and Desulfonema magnum.</title>
        <authorList>
            <person name="Schnaars V."/>
            <person name="Wohlbrand L."/>
            <person name="Scheve S."/>
            <person name="Hinrichs C."/>
            <person name="Reinhardt R."/>
            <person name="Rabus R."/>
        </authorList>
    </citation>
    <scope>NUCLEOTIDE SEQUENCE</scope>
    <source>
        <strain evidence="3">4be13</strain>
    </source>
</reference>
<dbReference type="KEGG" id="dmm:dnm_091310"/>
<feature type="chain" id="PRO_5038054035" description="DUF4825 domain-containing protein" evidence="2">
    <location>
        <begin position="28"/>
        <end position="215"/>
    </location>
</feature>
<accession>A0A975BWH9</accession>
<dbReference type="EMBL" id="CP061800">
    <property type="protein sequence ID" value="QTA93036.1"/>
    <property type="molecule type" value="Genomic_DNA"/>
</dbReference>
<dbReference type="PROSITE" id="PS51257">
    <property type="entry name" value="PROKAR_LIPOPROTEIN"/>
    <property type="match status" value="1"/>
</dbReference>
<name>A0A975BWH9_9BACT</name>
<evidence type="ECO:0000256" key="1">
    <source>
        <dbReference type="SAM" id="MobiDB-lite"/>
    </source>
</evidence>
<feature type="signal peptide" evidence="2">
    <location>
        <begin position="1"/>
        <end position="27"/>
    </location>
</feature>
<evidence type="ECO:0000256" key="2">
    <source>
        <dbReference type="SAM" id="SignalP"/>
    </source>
</evidence>
<evidence type="ECO:0000313" key="4">
    <source>
        <dbReference type="Proteomes" id="UP000663722"/>
    </source>
</evidence>
<evidence type="ECO:0008006" key="5">
    <source>
        <dbReference type="Google" id="ProtNLM"/>
    </source>
</evidence>
<sequence>MKTSLNHSILALMIASLLFIFSGCDNSDFVVKTGTLLDSAVEGVEYETMTQSGTTDAEGLFYYGEGEIISFFLEGILLGQTKAKEIITPVDLISGAYDETHPHVINMCRFLQSLDADADPDNGILISPEVRDEFGNYSIVFTQSCEDFENDDEVRGLFETLNMLGYFPDTNERSLISADQASAHFKQTLESLVSSDDNDSGDSGDDSDDGDSDGG</sequence>
<feature type="region of interest" description="Disordered" evidence="1">
    <location>
        <begin position="192"/>
        <end position="215"/>
    </location>
</feature>
<proteinExistence type="predicted"/>
<evidence type="ECO:0000313" key="3">
    <source>
        <dbReference type="EMBL" id="QTA93036.1"/>
    </source>
</evidence>